<feature type="compositionally biased region" description="Polar residues" evidence="1">
    <location>
        <begin position="53"/>
        <end position="67"/>
    </location>
</feature>
<name>A0AAN8FAG5_TRICO</name>
<evidence type="ECO:0000313" key="4">
    <source>
        <dbReference type="Proteomes" id="UP001331761"/>
    </source>
</evidence>
<evidence type="ECO:0000256" key="1">
    <source>
        <dbReference type="SAM" id="MobiDB-lite"/>
    </source>
</evidence>
<proteinExistence type="predicted"/>
<evidence type="ECO:0000256" key="2">
    <source>
        <dbReference type="SAM" id="SignalP"/>
    </source>
</evidence>
<dbReference type="Proteomes" id="UP001331761">
    <property type="component" value="Unassembled WGS sequence"/>
</dbReference>
<organism evidence="3 4">
    <name type="scientific">Trichostrongylus colubriformis</name>
    <name type="common">Black scour worm</name>
    <dbReference type="NCBI Taxonomy" id="6319"/>
    <lineage>
        <taxon>Eukaryota</taxon>
        <taxon>Metazoa</taxon>
        <taxon>Ecdysozoa</taxon>
        <taxon>Nematoda</taxon>
        <taxon>Chromadorea</taxon>
        <taxon>Rhabditida</taxon>
        <taxon>Rhabditina</taxon>
        <taxon>Rhabditomorpha</taxon>
        <taxon>Strongyloidea</taxon>
        <taxon>Trichostrongylidae</taxon>
        <taxon>Trichostrongylus</taxon>
    </lineage>
</organism>
<feature type="compositionally biased region" description="Basic and acidic residues" evidence="1">
    <location>
        <begin position="134"/>
        <end position="148"/>
    </location>
</feature>
<feature type="signal peptide" evidence="2">
    <location>
        <begin position="1"/>
        <end position="23"/>
    </location>
</feature>
<comment type="caution">
    <text evidence="3">The sequence shown here is derived from an EMBL/GenBank/DDBJ whole genome shotgun (WGS) entry which is preliminary data.</text>
</comment>
<dbReference type="AlphaFoldDB" id="A0AAN8FAG5"/>
<feature type="compositionally biased region" description="Basic and acidic residues" evidence="1">
    <location>
        <begin position="98"/>
        <end position="117"/>
    </location>
</feature>
<evidence type="ECO:0000313" key="3">
    <source>
        <dbReference type="EMBL" id="KAK5967978.1"/>
    </source>
</evidence>
<sequence length="209" mass="23921">MHLITISVTTLLLYILSTCIILAHNCLQEKRNAPGKSGKAKQKRSFCFRRNSKGNSIASSYSQTQYSDPKKSEPLDLAVHTAKPFPPMSASTPVDNQKPPEKIQKVVEEKPKTEKQEFLPYPPVKSPTLSAKRRREEELQEEKKRKIAEGFYQPRSDEDDTLEKVNSLKMEQSEKTKSRVRRVDSHRNSSRRRPISAKGSFKLPPTQQE</sequence>
<reference evidence="3 4" key="1">
    <citation type="submission" date="2019-10" db="EMBL/GenBank/DDBJ databases">
        <title>Assembly and Annotation for the nematode Trichostrongylus colubriformis.</title>
        <authorList>
            <person name="Martin J."/>
        </authorList>
    </citation>
    <scope>NUCLEOTIDE SEQUENCE [LARGE SCALE GENOMIC DNA]</scope>
    <source>
        <strain evidence="3">G859</strain>
        <tissue evidence="3">Whole worm</tissue>
    </source>
</reference>
<feature type="region of interest" description="Disordered" evidence="1">
    <location>
        <begin position="31"/>
        <end position="209"/>
    </location>
</feature>
<keyword evidence="4" id="KW-1185">Reference proteome</keyword>
<feature type="chain" id="PRO_5042881714" evidence="2">
    <location>
        <begin position="24"/>
        <end position="209"/>
    </location>
</feature>
<keyword evidence="2" id="KW-0732">Signal</keyword>
<protein>
    <submittedName>
        <fullName evidence="3">Uncharacterized protein</fullName>
    </submittedName>
</protein>
<accession>A0AAN8FAG5</accession>
<dbReference type="EMBL" id="WIXE01021861">
    <property type="protein sequence ID" value="KAK5967978.1"/>
    <property type="molecule type" value="Genomic_DNA"/>
</dbReference>
<gene>
    <name evidence="3" type="ORF">GCK32_017500</name>
</gene>
<feature type="compositionally biased region" description="Basic residues" evidence="1">
    <location>
        <begin position="38"/>
        <end position="52"/>
    </location>
</feature>
<feature type="compositionally biased region" description="Basic and acidic residues" evidence="1">
    <location>
        <begin position="171"/>
        <end position="187"/>
    </location>
</feature>